<evidence type="ECO:0000313" key="11">
    <source>
        <dbReference type="EMBL" id="KAL3857647.1"/>
    </source>
</evidence>
<comment type="similarity">
    <text evidence="2">Belongs to the RecA family. RAD51 subfamily.</text>
</comment>
<dbReference type="InterPro" id="IPR051988">
    <property type="entry name" value="HRR_RAD51_Paralog"/>
</dbReference>
<evidence type="ECO:0000256" key="8">
    <source>
        <dbReference type="ARBA" id="ARBA00023204"/>
    </source>
</evidence>
<evidence type="ECO:0000256" key="1">
    <source>
        <dbReference type="ARBA" id="ARBA00004123"/>
    </source>
</evidence>
<evidence type="ECO:0000313" key="12">
    <source>
        <dbReference type="Proteomes" id="UP001634394"/>
    </source>
</evidence>
<dbReference type="GO" id="GO:0005634">
    <property type="term" value="C:nucleus"/>
    <property type="evidence" value="ECO:0007669"/>
    <property type="project" value="UniProtKB-SubCell"/>
</dbReference>
<evidence type="ECO:0000256" key="9">
    <source>
        <dbReference type="ARBA" id="ARBA00023242"/>
    </source>
</evidence>
<dbReference type="CDD" id="cd19489">
    <property type="entry name" value="Rad51D"/>
    <property type="match status" value="1"/>
</dbReference>
<dbReference type="GO" id="GO:0005524">
    <property type="term" value="F:ATP binding"/>
    <property type="evidence" value="ECO:0007669"/>
    <property type="project" value="UniProtKB-KW"/>
</dbReference>
<dbReference type="InterPro" id="IPR020588">
    <property type="entry name" value="RecA_ATP-bd"/>
</dbReference>
<reference evidence="11 12" key="1">
    <citation type="submission" date="2024-11" db="EMBL/GenBank/DDBJ databases">
        <title>Chromosome-level genome assembly of the freshwater bivalve Anodonta woodiana.</title>
        <authorList>
            <person name="Chen X."/>
        </authorList>
    </citation>
    <scope>NUCLEOTIDE SEQUENCE [LARGE SCALE GENOMIC DNA]</scope>
    <source>
        <strain evidence="11">MN2024</strain>
        <tissue evidence="11">Gills</tissue>
    </source>
</reference>
<evidence type="ECO:0000256" key="6">
    <source>
        <dbReference type="ARBA" id="ARBA00023125"/>
    </source>
</evidence>
<dbReference type="PANTHER" id="PTHR46457:SF1">
    <property type="entry name" value="DNA REPAIR PROTEIN RAD51 HOMOLOG 4"/>
    <property type="match status" value="1"/>
</dbReference>
<dbReference type="InterPro" id="IPR048943">
    <property type="entry name" value="RAD51D_N"/>
</dbReference>
<dbReference type="InterPro" id="IPR047323">
    <property type="entry name" value="Rad51D_C"/>
</dbReference>
<evidence type="ECO:0000256" key="5">
    <source>
        <dbReference type="ARBA" id="ARBA00022840"/>
    </source>
</evidence>
<dbReference type="Proteomes" id="UP001634394">
    <property type="component" value="Unassembled WGS sequence"/>
</dbReference>
<feature type="domain" description="RecA family profile 1" evidence="10">
    <location>
        <begin position="78"/>
        <end position="250"/>
    </location>
</feature>
<evidence type="ECO:0000259" key="10">
    <source>
        <dbReference type="PROSITE" id="PS50162"/>
    </source>
</evidence>
<keyword evidence="3" id="KW-0547">Nucleotide-binding</keyword>
<dbReference type="Gene3D" id="3.40.50.300">
    <property type="entry name" value="P-loop containing nucleotide triphosphate hydrolases"/>
    <property type="match status" value="1"/>
</dbReference>
<dbReference type="InterPro" id="IPR013632">
    <property type="entry name" value="Rad51_C"/>
</dbReference>
<name>A0ABD3VAU3_SINWO</name>
<comment type="subcellular location">
    <subcellularLocation>
        <location evidence="1">Nucleus</location>
    </subcellularLocation>
</comment>
<keyword evidence="5" id="KW-0067">ATP-binding</keyword>
<dbReference type="Pfam" id="PF21794">
    <property type="entry name" value="RAD51D_N"/>
    <property type="match status" value="1"/>
</dbReference>
<evidence type="ECO:0000256" key="3">
    <source>
        <dbReference type="ARBA" id="ARBA00022741"/>
    </source>
</evidence>
<dbReference type="GO" id="GO:0006310">
    <property type="term" value="P:DNA recombination"/>
    <property type="evidence" value="ECO:0007669"/>
    <property type="project" value="UniProtKB-KW"/>
</dbReference>
<gene>
    <name evidence="11" type="ORF">ACJMK2_012294</name>
</gene>
<keyword evidence="6" id="KW-0238">DNA-binding</keyword>
<keyword evidence="4" id="KW-0227">DNA damage</keyword>
<evidence type="ECO:0000256" key="4">
    <source>
        <dbReference type="ARBA" id="ARBA00022763"/>
    </source>
</evidence>
<keyword evidence="12" id="KW-1185">Reference proteome</keyword>
<protein>
    <recommendedName>
        <fullName evidence="10">RecA family profile 1 domain-containing protein</fullName>
    </recommendedName>
</protein>
<keyword evidence="7" id="KW-0233">DNA recombination</keyword>
<organism evidence="11 12">
    <name type="scientific">Sinanodonta woodiana</name>
    <name type="common">Chinese pond mussel</name>
    <name type="synonym">Anodonta woodiana</name>
    <dbReference type="NCBI Taxonomy" id="1069815"/>
    <lineage>
        <taxon>Eukaryota</taxon>
        <taxon>Metazoa</taxon>
        <taxon>Spiralia</taxon>
        <taxon>Lophotrochozoa</taxon>
        <taxon>Mollusca</taxon>
        <taxon>Bivalvia</taxon>
        <taxon>Autobranchia</taxon>
        <taxon>Heteroconchia</taxon>
        <taxon>Palaeoheterodonta</taxon>
        <taxon>Unionida</taxon>
        <taxon>Unionoidea</taxon>
        <taxon>Unionidae</taxon>
        <taxon>Unioninae</taxon>
        <taxon>Sinanodonta</taxon>
    </lineage>
</organism>
<dbReference type="EMBL" id="JBJQND010000013">
    <property type="protein sequence ID" value="KAL3857647.1"/>
    <property type="molecule type" value="Genomic_DNA"/>
</dbReference>
<evidence type="ECO:0000256" key="7">
    <source>
        <dbReference type="ARBA" id="ARBA00023172"/>
    </source>
</evidence>
<comment type="caution">
    <text evidence="11">The sequence shown here is derived from an EMBL/GenBank/DDBJ whole genome shotgun (WGS) entry which is preliminary data.</text>
</comment>
<dbReference type="SUPFAM" id="SSF52540">
    <property type="entry name" value="P-loop containing nucleoside triphosphate hydrolases"/>
    <property type="match status" value="1"/>
</dbReference>
<dbReference type="GO" id="GO:0003677">
    <property type="term" value="F:DNA binding"/>
    <property type="evidence" value="ECO:0007669"/>
    <property type="project" value="UniProtKB-KW"/>
</dbReference>
<dbReference type="AlphaFoldDB" id="A0ABD3VAU3"/>
<dbReference type="GO" id="GO:0006281">
    <property type="term" value="P:DNA repair"/>
    <property type="evidence" value="ECO:0007669"/>
    <property type="project" value="UniProtKB-KW"/>
</dbReference>
<accession>A0ABD3VAU3</accession>
<sequence>MALLKAGLCTALNNTVLENLRSVGIKTTLDFITKDLEAVAQQASVPYKDLLAIRRVILAQYSGFPLNGAELYDNGVLTMAILSTGCTSIDELLDGGLYTAEVTEVAGSIAAGKTQMCFTSAASVICKTKQNVIFVDTCGSFSAERISIILEENGESEPEQFLSQVRCFTAFDVYELIGALETIRHNKQRQMDPFFESLKLLIVDNVASVIYPILGGPQSDGQSLITIIGQKLKILAVEFSLAVLITNNLVSSEWGGTLSASLGRVWSHVPHTRLVILPHGNKHTAETPERETRREMMIVKSSRGPTNKCCNFIIASSRLSSVR</sequence>
<keyword evidence="8" id="KW-0234">DNA repair</keyword>
<proteinExistence type="inferred from homology"/>
<dbReference type="PROSITE" id="PS50162">
    <property type="entry name" value="RECA_2"/>
    <property type="match status" value="1"/>
</dbReference>
<evidence type="ECO:0000256" key="2">
    <source>
        <dbReference type="ARBA" id="ARBA00007095"/>
    </source>
</evidence>
<dbReference type="PANTHER" id="PTHR46457">
    <property type="entry name" value="DNA REPAIR PROTEIN RAD51 HOMOLOG 4"/>
    <property type="match status" value="1"/>
</dbReference>
<dbReference type="InterPro" id="IPR027417">
    <property type="entry name" value="P-loop_NTPase"/>
</dbReference>
<keyword evidence="9" id="KW-0539">Nucleus</keyword>
<dbReference type="Pfam" id="PF08423">
    <property type="entry name" value="Rad51"/>
    <property type="match status" value="1"/>
</dbReference>